<evidence type="ECO:0000313" key="13">
    <source>
        <dbReference type="Proteomes" id="UP001152320"/>
    </source>
</evidence>
<dbReference type="GO" id="GO:0008270">
    <property type="term" value="F:zinc ion binding"/>
    <property type="evidence" value="ECO:0007669"/>
    <property type="project" value="UniProtKB-KW"/>
</dbReference>
<sequence length="127" mass="14443">MASTSGIQKIHKTLTQMQKNLECSICLELLQDPVLTKCEHHFCNFCILALLQSKRRPSAPCPLCKEPITKRSLTTHSTLKSIVTAFQSVVAAIESDTGQKCEYSQGVGRRNNMHTFEQYLWMVLKHY</sequence>
<feature type="domain" description="RING-type" evidence="11">
    <location>
        <begin position="23"/>
        <end position="65"/>
    </location>
</feature>
<accession>A0A9Q0YSR2</accession>
<dbReference type="GO" id="GO:0070531">
    <property type="term" value="C:BRCA1-A complex"/>
    <property type="evidence" value="ECO:0007669"/>
    <property type="project" value="TreeGrafter"/>
</dbReference>
<evidence type="ECO:0000256" key="9">
    <source>
        <dbReference type="ARBA" id="ARBA00023306"/>
    </source>
</evidence>
<evidence type="ECO:0000256" key="8">
    <source>
        <dbReference type="ARBA" id="ARBA00023242"/>
    </source>
</evidence>
<evidence type="ECO:0000256" key="5">
    <source>
        <dbReference type="ARBA" id="ARBA00022771"/>
    </source>
</evidence>
<evidence type="ECO:0000256" key="4">
    <source>
        <dbReference type="ARBA" id="ARBA00022763"/>
    </source>
</evidence>
<dbReference type="SUPFAM" id="SSF57850">
    <property type="entry name" value="RING/U-box"/>
    <property type="match status" value="1"/>
</dbReference>
<evidence type="ECO:0000259" key="11">
    <source>
        <dbReference type="PROSITE" id="PS50089"/>
    </source>
</evidence>
<dbReference type="PROSITE" id="PS50089">
    <property type="entry name" value="ZF_RING_2"/>
    <property type="match status" value="1"/>
</dbReference>
<dbReference type="GO" id="GO:0031436">
    <property type="term" value="C:BRCA1-BARD1 complex"/>
    <property type="evidence" value="ECO:0007669"/>
    <property type="project" value="TreeGrafter"/>
</dbReference>
<dbReference type="PROSITE" id="PS00518">
    <property type="entry name" value="ZF_RING_1"/>
    <property type="match status" value="1"/>
</dbReference>
<dbReference type="InterPro" id="IPR013083">
    <property type="entry name" value="Znf_RING/FYVE/PHD"/>
</dbReference>
<reference evidence="12" key="1">
    <citation type="submission" date="2021-10" db="EMBL/GenBank/DDBJ databases">
        <title>Tropical sea cucumber genome reveals ecological adaptation and Cuvierian tubules defense mechanism.</title>
        <authorList>
            <person name="Chen T."/>
        </authorList>
    </citation>
    <scope>NUCLEOTIDE SEQUENCE</scope>
    <source>
        <strain evidence="12">Nanhai2018</strain>
        <tissue evidence="12">Muscle</tissue>
    </source>
</reference>
<dbReference type="InterPro" id="IPR017907">
    <property type="entry name" value="Znf_RING_CS"/>
</dbReference>
<evidence type="ECO:0000313" key="12">
    <source>
        <dbReference type="EMBL" id="KAJ8024961.1"/>
    </source>
</evidence>
<gene>
    <name evidence="12" type="ORF">HOLleu_35028</name>
</gene>
<evidence type="ECO:0000256" key="2">
    <source>
        <dbReference type="ARBA" id="ARBA00022723"/>
    </source>
</evidence>
<proteinExistence type="predicted"/>
<evidence type="ECO:0000256" key="6">
    <source>
        <dbReference type="ARBA" id="ARBA00022833"/>
    </source>
</evidence>
<keyword evidence="13" id="KW-1185">Reference proteome</keyword>
<comment type="caution">
    <text evidence="12">The sequence shown here is derived from an EMBL/GenBank/DDBJ whole genome shotgun (WGS) entry which is preliminary data.</text>
</comment>
<dbReference type="AlphaFoldDB" id="A0A9Q0YSR2"/>
<dbReference type="Gene3D" id="3.30.40.10">
    <property type="entry name" value="Zinc/RING finger domain, C3HC4 (zinc finger)"/>
    <property type="match status" value="1"/>
</dbReference>
<evidence type="ECO:0000256" key="10">
    <source>
        <dbReference type="PROSITE-ProRule" id="PRU00175"/>
    </source>
</evidence>
<dbReference type="PANTHER" id="PTHR13763:SF0">
    <property type="entry name" value="BREAST CANCER TYPE 1 SUSCEPTIBILITY PROTEIN"/>
    <property type="match status" value="1"/>
</dbReference>
<keyword evidence="7" id="KW-0234">DNA repair</keyword>
<protein>
    <submittedName>
        <fullName evidence="12">Breast cancer type 1 susceptibility protein-like</fullName>
    </submittedName>
</protein>
<dbReference type="OrthoDB" id="6105938at2759"/>
<name>A0A9Q0YSR2_HOLLE</name>
<dbReference type="GO" id="GO:0004842">
    <property type="term" value="F:ubiquitin-protein transferase activity"/>
    <property type="evidence" value="ECO:0007669"/>
    <property type="project" value="TreeGrafter"/>
</dbReference>
<organism evidence="12 13">
    <name type="scientific">Holothuria leucospilota</name>
    <name type="common">Black long sea cucumber</name>
    <name type="synonym">Mertensiothuria leucospilota</name>
    <dbReference type="NCBI Taxonomy" id="206669"/>
    <lineage>
        <taxon>Eukaryota</taxon>
        <taxon>Metazoa</taxon>
        <taxon>Echinodermata</taxon>
        <taxon>Eleutherozoa</taxon>
        <taxon>Echinozoa</taxon>
        <taxon>Holothuroidea</taxon>
        <taxon>Aspidochirotacea</taxon>
        <taxon>Aspidochirotida</taxon>
        <taxon>Holothuriidae</taxon>
        <taxon>Holothuria</taxon>
    </lineage>
</organism>
<dbReference type="Pfam" id="PF00097">
    <property type="entry name" value="zf-C3HC4"/>
    <property type="match status" value="1"/>
</dbReference>
<keyword evidence="3" id="KW-0677">Repeat</keyword>
<dbReference type="InterPro" id="IPR018957">
    <property type="entry name" value="Znf_C3HC4_RING-type"/>
</dbReference>
<comment type="subcellular location">
    <subcellularLocation>
        <location evidence="1">Nucleus</location>
    </subcellularLocation>
</comment>
<evidence type="ECO:0000256" key="7">
    <source>
        <dbReference type="ARBA" id="ARBA00023204"/>
    </source>
</evidence>
<dbReference type="PANTHER" id="PTHR13763">
    <property type="entry name" value="BREAST CANCER TYPE 1 SUSCEPTIBILITY PROTEIN BRCA1"/>
    <property type="match status" value="1"/>
</dbReference>
<dbReference type="GO" id="GO:0000724">
    <property type="term" value="P:double-strand break repair via homologous recombination"/>
    <property type="evidence" value="ECO:0007669"/>
    <property type="project" value="TreeGrafter"/>
</dbReference>
<evidence type="ECO:0000256" key="3">
    <source>
        <dbReference type="ARBA" id="ARBA00022737"/>
    </source>
</evidence>
<dbReference type="GO" id="GO:0045944">
    <property type="term" value="P:positive regulation of transcription by RNA polymerase II"/>
    <property type="evidence" value="ECO:0007669"/>
    <property type="project" value="TreeGrafter"/>
</dbReference>
<keyword evidence="9" id="KW-0131">Cell cycle</keyword>
<evidence type="ECO:0000256" key="1">
    <source>
        <dbReference type="ARBA" id="ARBA00004123"/>
    </source>
</evidence>
<keyword evidence="8" id="KW-0539">Nucleus</keyword>
<keyword evidence="5 10" id="KW-0863">Zinc-finger</keyword>
<dbReference type="InterPro" id="IPR031099">
    <property type="entry name" value="BRCA1-associated"/>
</dbReference>
<dbReference type="EMBL" id="JAIZAY010000018">
    <property type="protein sequence ID" value="KAJ8024961.1"/>
    <property type="molecule type" value="Genomic_DNA"/>
</dbReference>
<keyword evidence="2" id="KW-0479">Metal-binding</keyword>
<dbReference type="InterPro" id="IPR001841">
    <property type="entry name" value="Znf_RING"/>
</dbReference>
<dbReference type="SMART" id="SM00184">
    <property type="entry name" value="RING"/>
    <property type="match status" value="1"/>
</dbReference>
<dbReference type="Proteomes" id="UP001152320">
    <property type="component" value="Chromosome 18"/>
</dbReference>
<keyword evidence="4" id="KW-0227">DNA damage</keyword>
<keyword evidence="6" id="KW-0862">Zinc</keyword>